<dbReference type="PROSITE" id="PS51459">
    <property type="entry name" value="FIDO"/>
    <property type="match status" value="1"/>
</dbReference>
<accession>K1Z5D6</accession>
<dbReference type="InterPro" id="IPR003812">
    <property type="entry name" value="Fido"/>
</dbReference>
<gene>
    <name evidence="2" type="ORF">ACD_71C00124G0013</name>
</gene>
<dbReference type="EMBL" id="AMFJ01028855">
    <property type="protein sequence ID" value="EKD44486.1"/>
    <property type="molecule type" value="Genomic_DNA"/>
</dbReference>
<organism evidence="2">
    <name type="scientific">uncultured bacterium</name>
    <name type="common">gcode 4</name>
    <dbReference type="NCBI Taxonomy" id="1234023"/>
    <lineage>
        <taxon>Bacteria</taxon>
        <taxon>environmental samples</taxon>
    </lineage>
</organism>
<evidence type="ECO:0000313" key="2">
    <source>
        <dbReference type="EMBL" id="EKD44486.1"/>
    </source>
</evidence>
<feature type="domain" description="Fido" evidence="1">
    <location>
        <begin position="63"/>
        <end position="222"/>
    </location>
</feature>
<comment type="caution">
    <text evidence="2">The sequence shown here is derived from an EMBL/GenBank/DDBJ whole genome shotgun (WGS) entry which is preliminary data.</text>
</comment>
<sequence length="225" mass="27148">MSPDTFQKIETLIRVTTDTYFESFLIKAPKENHERARIYYDRDVNRMTQYCYEFHEKQKPFLITEDFIKGLHKTFYPEGYIQNYTDENGKESVWMIPWEYRNIDLRAMNTENKDIYASRTVVSREMKKITDIFNRRMNESLNKAITREIILLFIIDYIFIHPFSDGNGRVGAILSDLLCYECNVKPFYFYKIRKIDRKGLDIALNEFRANQNITPFYEFIEKYSN</sequence>
<proteinExistence type="predicted"/>
<protein>
    <recommendedName>
        <fullName evidence="1">Fido domain-containing protein</fullName>
    </recommendedName>
</protein>
<reference evidence="2" key="1">
    <citation type="journal article" date="2012" name="Science">
        <title>Fermentation, hydrogen, and sulfur metabolism in multiple uncultivated bacterial phyla.</title>
        <authorList>
            <person name="Wrighton K.C."/>
            <person name="Thomas B.C."/>
            <person name="Sharon I."/>
            <person name="Miller C.S."/>
            <person name="Castelle C.J."/>
            <person name="VerBerkmoes N.C."/>
            <person name="Wilkins M.J."/>
            <person name="Hettich R.L."/>
            <person name="Lipton M.S."/>
            <person name="Williams K.H."/>
            <person name="Long P.E."/>
            <person name="Banfield J.F."/>
        </authorList>
    </citation>
    <scope>NUCLEOTIDE SEQUENCE [LARGE SCALE GENOMIC DNA]</scope>
</reference>
<evidence type="ECO:0000259" key="1">
    <source>
        <dbReference type="PROSITE" id="PS51459"/>
    </source>
</evidence>
<dbReference type="InterPro" id="IPR036597">
    <property type="entry name" value="Fido-like_dom_sf"/>
</dbReference>
<dbReference type="AlphaFoldDB" id="K1Z5D6"/>
<name>K1Z5D6_9BACT</name>
<dbReference type="SUPFAM" id="SSF140931">
    <property type="entry name" value="Fic-like"/>
    <property type="match status" value="1"/>
</dbReference>
<dbReference type="Gene3D" id="1.10.3290.10">
    <property type="entry name" value="Fido-like domain"/>
    <property type="match status" value="1"/>
</dbReference>
<dbReference type="Pfam" id="PF02661">
    <property type="entry name" value="Fic"/>
    <property type="match status" value="1"/>
</dbReference>